<dbReference type="Gene3D" id="3.50.50.60">
    <property type="entry name" value="FAD/NAD(P)-binding domain"/>
    <property type="match status" value="2"/>
</dbReference>
<dbReference type="FunFam" id="3.30.390.30:FF:000001">
    <property type="entry name" value="Dihydrolipoyl dehydrogenase"/>
    <property type="match status" value="1"/>
</dbReference>
<evidence type="ECO:0000256" key="1">
    <source>
        <dbReference type="ARBA" id="ARBA00007532"/>
    </source>
</evidence>
<gene>
    <name evidence="21" type="ORF">EDD40_2625</name>
</gene>
<evidence type="ECO:0000256" key="8">
    <source>
        <dbReference type="ARBA" id="ARBA00022827"/>
    </source>
</evidence>
<keyword evidence="5" id="KW-0475">Mercuric resistance</keyword>
<comment type="catalytic activity">
    <reaction evidence="15">
        <text>Hg + NADP(+) + H(+) = Hg(2+) + NADPH</text>
        <dbReference type="Rhea" id="RHEA:23856"/>
        <dbReference type="ChEBI" id="CHEBI:15378"/>
        <dbReference type="ChEBI" id="CHEBI:16170"/>
        <dbReference type="ChEBI" id="CHEBI:16793"/>
        <dbReference type="ChEBI" id="CHEBI:57783"/>
        <dbReference type="ChEBI" id="CHEBI:58349"/>
        <dbReference type="EC" id="1.16.1.1"/>
    </reaction>
</comment>
<evidence type="ECO:0000256" key="17">
    <source>
        <dbReference type="PIRSR" id="PIRSR000350-4"/>
    </source>
</evidence>
<evidence type="ECO:0000256" key="18">
    <source>
        <dbReference type="RuleBase" id="RU003691"/>
    </source>
</evidence>
<dbReference type="PRINTS" id="PR00411">
    <property type="entry name" value="PNDRDTASEI"/>
</dbReference>
<evidence type="ECO:0000256" key="6">
    <source>
        <dbReference type="ARBA" id="ARBA00022630"/>
    </source>
</evidence>
<keyword evidence="16" id="KW-0520">NAD</keyword>
<dbReference type="PRINTS" id="PR00368">
    <property type="entry name" value="FADPNR"/>
</dbReference>
<feature type="domain" description="Pyridine nucleotide-disulphide oxidoreductase dimerisation" evidence="19">
    <location>
        <begin position="346"/>
        <end position="453"/>
    </location>
</feature>
<protein>
    <recommendedName>
        <fullName evidence="4">Mercuric reductase</fullName>
        <ecNumber evidence="3">1.16.1.1</ecNumber>
    </recommendedName>
    <alternativeName>
        <fullName evidence="14">Hg(II) reductase</fullName>
    </alternativeName>
</protein>
<feature type="binding site" evidence="16">
    <location>
        <position position="310"/>
    </location>
    <ligand>
        <name>FAD</name>
        <dbReference type="ChEBI" id="CHEBI:57692"/>
    </ligand>
</feature>
<evidence type="ECO:0000313" key="21">
    <source>
        <dbReference type="EMBL" id="ROP37320.1"/>
    </source>
</evidence>
<evidence type="ECO:0000256" key="10">
    <source>
        <dbReference type="ARBA" id="ARBA00022914"/>
    </source>
</evidence>
<dbReference type="AlphaFoldDB" id="A0A3N1H478"/>
<evidence type="ECO:0000256" key="15">
    <source>
        <dbReference type="ARBA" id="ARBA00048984"/>
    </source>
</evidence>
<evidence type="ECO:0000256" key="7">
    <source>
        <dbReference type="ARBA" id="ARBA00022723"/>
    </source>
</evidence>
<dbReference type="SUPFAM" id="SSF55424">
    <property type="entry name" value="FAD/NAD-linked reductases, dimerisation (C-terminal) domain"/>
    <property type="match status" value="1"/>
</dbReference>
<feature type="binding site" evidence="16">
    <location>
        <position position="202"/>
    </location>
    <ligand>
        <name>NAD(+)</name>
        <dbReference type="ChEBI" id="CHEBI:57540"/>
    </ligand>
</feature>
<evidence type="ECO:0000256" key="3">
    <source>
        <dbReference type="ARBA" id="ARBA00012661"/>
    </source>
</evidence>
<comment type="cofactor">
    <cofactor evidence="16">
        <name>FAD</name>
        <dbReference type="ChEBI" id="CHEBI:57692"/>
    </cofactor>
    <text evidence="16">Binds 1 FAD per subunit.</text>
</comment>
<comment type="subunit">
    <text evidence="2">Homodimer.</text>
</comment>
<dbReference type="PROSITE" id="PS00076">
    <property type="entry name" value="PYRIDINE_REDOX_1"/>
    <property type="match status" value="1"/>
</dbReference>
<dbReference type="InterPro" id="IPR004099">
    <property type="entry name" value="Pyr_nucl-diS_OxRdtase_dimer"/>
</dbReference>
<evidence type="ECO:0000313" key="22">
    <source>
        <dbReference type="Proteomes" id="UP000268727"/>
    </source>
</evidence>
<dbReference type="NCBIfam" id="TIGR02053">
    <property type="entry name" value="MerA"/>
    <property type="match status" value="1"/>
</dbReference>
<feature type="disulfide bond" description="Redox-active" evidence="17">
    <location>
        <begin position="40"/>
        <end position="45"/>
    </location>
</feature>
<dbReference type="InterPro" id="IPR036188">
    <property type="entry name" value="FAD/NAD-bd_sf"/>
</dbReference>
<evidence type="ECO:0000256" key="14">
    <source>
        <dbReference type="ARBA" id="ARBA00031725"/>
    </source>
</evidence>
<feature type="binding site" evidence="16">
    <location>
        <begin position="179"/>
        <end position="186"/>
    </location>
    <ligand>
        <name>NAD(+)</name>
        <dbReference type="ChEBI" id="CHEBI:57540"/>
    </ligand>
</feature>
<feature type="binding site" evidence="16">
    <location>
        <position position="49"/>
    </location>
    <ligand>
        <name>FAD</name>
        <dbReference type="ChEBI" id="CHEBI:57692"/>
    </ligand>
</feature>
<dbReference type="InterPro" id="IPR023753">
    <property type="entry name" value="FAD/NAD-binding_dom"/>
</dbReference>
<dbReference type="GO" id="GO:0003955">
    <property type="term" value="F:NAD(P)H dehydrogenase (quinone) activity"/>
    <property type="evidence" value="ECO:0007669"/>
    <property type="project" value="TreeGrafter"/>
</dbReference>
<feature type="binding site" evidence="16">
    <location>
        <position position="269"/>
    </location>
    <ligand>
        <name>NAD(+)</name>
        <dbReference type="ChEBI" id="CHEBI:57540"/>
    </ligand>
</feature>
<reference evidence="21 22" key="1">
    <citation type="submission" date="2018-11" db="EMBL/GenBank/DDBJ databases">
        <title>Sequencing the genomes of 1000 actinobacteria strains.</title>
        <authorList>
            <person name="Klenk H.-P."/>
        </authorList>
    </citation>
    <scope>NUCLEOTIDE SEQUENCE [LARGE SCALE GENOMIC DNA]</scope>
    <source>
        <strain evidence="21 22">DSM 44231</strain>
    </source>
</reference>
<dbReference type="OrthoDB" id="4678789at2"/>
<keyword evidence="13 18" id="KW-0676">Redox-active center</keyword>
<keyword evidence="12" id="KW-1015">Disulfide bond</keyword>
<dbReference type="EMBL" id="RJKM01000001">
    <property type="protein sequence ID" value="ROP37320.1"/>
    <property type="molecule type" value="Genomic_DNA"/>
</dbReference>
<dbReference type="InterPro" id="IPR016156">
    <property type="entry name" value="FAD/NAD-linked_Rdtase_dimer_sf"/>
</dbReference>
<dbReference type="Proteomes" id="UP000268727">
    <property type="component" value="Unassembled WGS sequence"/>
</dbReference>
<dbReference type="Pfam" id="PF02852">
    <property type="entry name" value="Pyr_redox_dim"/>
    <property type="match status" value="1"/>
</dbReference>
<dbReference type="GO" id="GO:0016152">
    <property type="term" value="F:mercury (II) reductase (NADP+) activity"/>
    <property type="evidence" value="ECO:0007669"/>
    <property type="project" value="UniProtKB-EC"/>
</dbReference>
<evidence type="ECO:0000256" key="2">
    <source>
        <dbReference type="ARBA" id="ARBA00011738"/>
    </source>
</evidence>
<dbReference type="InterPro" id="IPR012999">
    <property type="entry name" value="Pyr_OxRdtase_I_AS"/>
</dbReference>
<dbReference type="GO" id="GO:0050787">
    <property type="term" value="P:detoxification of mercury ion"/>
    <property type="evidence" value="ECO:0007669"/>
    <property type="project" value="InterPro"/>
</dbReference>
<comment type="similarity">
    <text evidence="1 18">Belongs to the class-I pyridine nucleotide-disulfide oxidoreductase family.</text>
</comment>
<evidence type="ECO:0000256" key="5">
    <source>
        <dbReference type="ARBA" id="ARBA00022466"/>
    </source>
</evidence>
<keyword evidence="22" id="KW-1185">Reference proteome</keyword>
<evidence type="ECO:0000256" key="16">
    <source>
        <dbReference type="PIRSR" id="PIRSR000350-3"/>
    </source>
</evidence>
<name>A0A3N1H478_9PSEU</name>
<sequence length="469" mass="49526">MRYDLAVIGSGGAAFAAAIAARRKGRSVIMIERGTVGGTCVNTGCVPSKALLAAAQARHVALHQQFPGIRTAADGVDMAAVTGAKRTLVDTMRTDKYVDLAADHGWEILTGTARFVDGPALDVDLTGGDRTRVHAEHYLVATGSAPWTPPITGLAGIGYLTSTTAMEQTTLPRSLAVIGGNYVGLEQAQLYARLGVRVTVIEQEDRLAPGEEPEISDGIQGVFADEGITVHTGSAVTSVRREHDHVVLDSHTASANGEIRAEALLVATGRRPVTDGLNLADVGVTPGPRGEVPVDEHLRTDNPRIWAAGDVTGHPQFVYVAGAHGTLVADNAFDDAHRTLDYHHLPRVTFTSPQIAAAGLTEAQAVEQGYACERRVLSLEHVPRALIDRDTRGLIKLVAEQGTGRLLGAHVLADGAGDVIATAVYAMANHMTVTQMADMWCPYLTMAEGLKLAAQTFTRDVTTLSCCAS</sequence>
<keyword evidence="10" id="KW-0476">Mercury</keyword>
<dbReference type="GO" id="GO:0016668">
    <property type="term" value="F:oxidoreductase activity, acting on a sulfur group of donors, NAD(P) as acceptor"/>
    <property type="evidence" value="ECO:0007669"/>
    <property type="project" value="InterPro"/>
</dbReference>
<keyword evidence="11 18" id="KW-0560">Oxidoreductase</keyword>
<evidence type="ECO:0000259" key="19">
    <source>
        <dbReference type="Pfam" id="PF02852"/>
    </source>
</evidence>
<keyword evidence="6 18" id="KW-0285">Flavoprotein</keyword>
<feature type="binding site" evidence="16">
    <location>
        <begin position="142"/>
        <end position="144"/>
    </location>
    <ligand>
        <name>FAD</name>
        <dbReference type="ChEBI" id="CHEBI:57692"/>
    </ligand>
</feature>
<evidence type="ECO:0000256" key="12">
    <source>
        <dbReference type="ARBA" id="ARBA00023157"/>
    </source>
</evidence>
<dbReference type="InterPro" id="IPR021179">
    <property type="entry name" value="Mercury_reductase_MerA"/>
</dbReference>
<dbReference type="GO" id="GO:0050660">
    <property type="term" value="F:flavin adenine dinucleotide binding"/>
    <property type="evidence" value="ECO:0007669"/>
    <property type="project" value="InterPro"/>
</dbReference>
<dbReference type="GO" id="GO:0050661">
    <property type="term" value="F:NADP binding"/>
    <property type="evidence" value="ECO:0007669"/>
    <property type="project" value="InterPro"/>
</dbReference>
<evidence type="ECO:0000256" key="9">
    <source>
        <dbReference type="ARBA" id="ARBA00022857"/>
    </source>
</evidence>
<keyword evidence="8 16" id="KW-0274">FAD</keyword>
<feature type="domain" description="FAD/NAD(P)-binding" evidence="20">
    <location>
        <begin position="3"/>
        <end position="325"/>
    </location>
</feature>
<keyword evidence="9" id="KW-0521">NADP</keyword>
<dbReference type="SUPFAM" id="SSF51905">
    <property type="entry name" value="FAD/NAD(P)-binding domain"/>
    <property type="match status" value="1"/>
</dbReference>
<comment type="caution">
    <text evidence="21">The sequence shown here is derived from an EMBL/GenBank/DDBJ whole genome shotgun (WGS) entry which is preliminary data.</text>
</comment>
<dbReference type="RefSeq" id="WP_123743138.1">
    <property type="nucleotide sequence ID" value="NZ_RJKM01000001.1"/>
</dbReference>
<dbReference type="PIRSF" id="PIRSF000350">
    <property type="entry name" value="Mercury_reductase_MerA"/>
    <property type="match status" value="1"/>
</dbReference>
<dbReference type="PANTHER" id="PTHR43014">
    <property type="entry name" value="MERCURIC REDUCTASE"/>
    <property type="match status" value="1"/>
</dbReference>
<dbReference type="InterPro" id="IPR001100">
    <property type="entry name" value="Pyr_nuc-diS_OxRdtase"/>
</dbReference>
<evidence type="ECO:0000256" key="4">
    <source>
        <dbReference type="ARBA" id="ARBA00014791"/>
    </source>
</evidence>
<keyword evidence="7" id="KW-0479">Metal-binding</keyword>
<evidence type="ECO:0000259" key="20">
    <source>
        <dbReference type="Pfam" id="PF07992"/>
    </source>
</evidence>
<keyword evidence="16" id="KW-0547">Nucleotide-binding</keyword>
<dbReference type="EC" id="1.16.1.1" evidence="3"/>
<evidence type="ECO:0000256" key="11">
    <source>
        <dbReference type="ARBA" id="ARBA00023002"/>
    </source>
</evidence>
<dbReference type="GO" id="GO:0045340">
    <property type="term" value="F:mercury ion binding"/>
    <property type="evidence" value="ECO:0007669"/>
    <property type="project" value="InterPro"/>
</dbReference>
<accession>A0A3N1H478</accession>
<organism evidence="21 22">
    <name type="scientific">Saccharothrix texasensis</name>
    <dbReference type="NCBI Taxonomy" id="103734"/>
    <lineage>
        <taxon>Bacteria</taxon>
        <taxon>Bacillati</taxon>
        <taxon>Actinomycetota</taxon>
        <taxon>Actinomycetes</taxon>
        <taxon>Pseudonocardiales</taxon>
        <taxon>Pseudonocardiaceae</taxon>
        <taxon>Saccharothrix</taxon>
    </lineage>
</organism>
<dbReference type="Gene3D" id="3.30.390.30">
    <property type="match status" value="1"/>
</dbReference>
<evidence type="ECO:0000256" key="13">
    <source>
        <dbReference type="ARBA" id="ARBA00023284"/>
    </source>
</evidence>
<proteinExistence type="inferred from homology"/>
<dbReference type="Pfam" id="PF07992">
    <property type="entry name" value="Pyr_redox_2"/>
    <property type="match status" value="1"/>
</dbReference>
<dbReference type="PANTHER" id="PTHR43014:SF4">
    <property type="entry name" value="PYRIDINE NUCLEOTIDE-DISULFIDE OXIDOREDUCTASE RCLA-RELATED"/>
    <property type="match status" value="1"/>
</dbReference>